<feature type="binding site" evidence="10">
    <location>
        <begin position="119"/>
        <end position="121"/>
    </location>
    <ligand>
        <name>substrate</name>
    </ligand>
</feature>
<dbReference type="InterPro" id="IPR046348">
    <property type="entry name" value="SIS_dom_sf"/>
</dbReference>
<keyword evidence="5 10" id="KW-0963">Cytoplasm</keyword>
<comment type="miscellaneous">
    <text evidence="10">The reaction produces a racemic mixture of D-glycero-alpha-D-manno-heptose 7-phosphate and D-glycero-beta-D-manno-heptose 7-phosphate.</text>
</comment>
<keyword evidence="13" id="KW-1185">Reference proteome</keyword>
<dbReference type="NCBIfam" id="NF010546">
    <property type="entry name" value="PRK13936.1"/>
    <property type="match status" value="1"/>
</dbReference>
<evidence type="ECO:0000256" key="1">
    <source>
        <dbReference type="ARBA" id="ARBA00000348"/>
    </source>
</evidence>
<dbReference type="Pfam" id="PF13580">
    <property type="entry name" value="SIS_2"/>
    <property type="match status" value="1"/>
</dbReference>
<evidence type="ECO:0000256" key="10">
    <source>
        <dbReference type="HAMAP-Rule" id="MF_00067"/>
    </source>
</evidence>
<dbReference type="Proteomes" id="UP000288953">
    <property type="component" value="Chromosome"/>
</dbReference>
<dbReference type="InterPro" id="IPR001347">
    <property type="entry name" value="SIS_dom"/>
</dbReference>
<feature type="binding site" evidence="10">
    <location>
        <begin position="93"/>
        <end position="94"/>
    </location>
    <ligand>
        <name>substrate</name>
    </ligand>
</feature>
<name>A0ABX5R9D4_9PSED</name>
<evidence type="ECO:0000313" key="12">
    <source>
        <dbReference type="EMBL" id="QAX81921.1"/>
    </source>
</evidence>
<dbReference type="SUPFAM" id="SSF53697">
    <property type="entry name" value="SIS domain"/>
    <property type="match status" value="1"/>
</dbReference>
<gene>
    <name evidence="10 12" type="primary">gmhA</name>
    <name evidence="12" type="ORF">C3B55_00588</name>
</gene>
<keyword evidence="8 10" id="KW-0413">Isomerase</keyword>
<evidence type="ECO:0000313" key="13">
    <source>
        <dbReference type="Proteomes" id="UP000288953"/>
    </source>
</evidence>
<feature type="binding site" evidence="10">
    <location>
        <position position="124"/>
    </location>
    <ligand>
        <name>substrate</name>
    </ligand>
</feature>
<keyword evidence="6 10" id="KW-0479">Metal-binding</keyword>
<keyword evidence="7 10" id="KW-0862">Zinc</keyword>
<dbReference type="Gene3D" id="3.40.50.10490">
    <property type="entry name" value="Glucose-6-phosphate isomerase like protein, domain 1"/>
    <property type="match status" value="1"/>
</dbReference>
<evidence type="ECO:0000256" key="3">
    <source>
        <dbReference type="ARBA" id="ARBA00004496"/>
    </source>
</evidence>
<evidence type="ECO:0000256" key="8">
    <source>
        <dbReference type="ARBA" id="ARBA00023235"/>
    </source>
</evidence>
<dbReference type="RefSeq" id="WP_129211231.1">
    <property type="nucleotide sequence ID" value="NZ_CP026512.1"/>
</dbReference>
<sequence>MDMKSRICQIFQASISTKQQAMDILAPHIEQAGQIIVKAFLSDGKMLSCGNGGSASDAQHISSELLNRFERERPSLPAIALTTDSSTITSIANDYSYNEIFSKQIYALGHPGDVLLAISTSGNSENVIQAIQAAHDRKMIIVALTGCGGGMMASSLFKEDVEIRVPANVIARIQEVHLLTIHCLCDLIDNQLFGSEE</sequence>
<comment type="function">
    <text evidence="2 10">Catalyzes the isomerization of sedoheptulose 7-phosphate in D-glycero-D-manno-heptose 7-phosphate.</text>
</comment>
<comment type="pathway">
    <text evidence="10">Carbohydrate biosynthesis; D-glycero-D-manno-heptose 7-phosphate biosynthesis; D-glycero-alpha-D-manno-heptose 7-phosphate and D-glycero-beta-D-manno-heptose 7-phosphate from sedoheptulose 7-phosphate: step 1/1.</text>
</comment>
<comment type="subunit">
    <text evidence="10">Homotetramer.</text>
</comment>
<dbReference type="EC" id="5.3.1.28" evidence="10"/>
<feature type="binding site" evidence="10">
    <location>
        <position position="174"/>
    </location>
    <ligand>
        <name>substrate</name>
    </ligand>
</feature>
<evidence type="ECO:0000259" key="11">
    <source>
        <dbReference type="PROSITE" id="PS51464"/>
    </source>
</evidence>
<feature type="binding site" evidence="10">
    <location>
        <position position="64"/>
    </location>
    <ligand>
        <name>substrate</name>
    </ligand>
</feature>
<comment type="catalytic activity">
    <reaction evidence="1 10">
        <text>2 D-sedoheptulose 7-phosphate = D-glycero-alpha-D-manno-heptose 7-phosphate + D-glycero-beta-D-manno-heptose 7-phosphate</text>
        <dbReference type="Rhea" id="RHEA:27489"/>
        <dbReference type="ChEBI" id="CHEBI:57483"/>
        <dbReference type="ChEBI" id="CHEBI:60203"/>
        <dbReference type="ChEBI" id="CHEBI:60204"/>
        <dbReference type="EC" id="5.3.1.28"/>
    </reaction>
</comment>
<evidence type="ECO:0000256" key="4">
    <source>
        <dbReference type="ARBA" id="ARBA00009894"/>
    </source>
</evidence>
<dbReference type="PANTHER" id="PTHR30390">
    <property type="entry name" value="SEDOHEPTULOSE 7-PHOSPHATE ISOMERASE / DNAA INITIATOR-ASSOCIATING FACTOR FOR REPLICATION INITIATION"/>
    <property type="match status" value="1"/>
</dbReference>
<evidence type="ECO:0000256" key="7">
    <source>
        <dbReference type="ARBA" id="ARBA00022833"/>
    </source>
</evidence>
<protein>
    <recommendedName>
        <fullName evidence="10">Phosphoheptose isomerase</fullName>
        <ecNumber evidence="10">5.3.1.28</ecNumber>
    </recommendedName>
    <alternativeName>
        <fullName evidence="10">Sedoheptulose 7-phosphate isomerase</fullName>
    </alternativeName>
</protein>
<feature type="binding site" evidence="10">
    <location>
        <position position="182"/>
    </location>
    <ligand>
        <name>Zn(2+)</name>
        <dbReference type="ChEBI" id="CHEBI:29105"/>
    </ligand>
</feature>
<dbReference type="GO" id="GO:0016853">
    <property type="term" value="F:isomerase activity"/>
    <property type="evidence" value="ECO:0007669"/>
    <property type="project" value="UniProtKB-KW"/>
</dbReference>
<proteinExistence type="inferred from homology"/>
<dbReference type="HAMAP" id="MF_00067">
    <property type="entry name" value="GmhA"/>
    <property type="match status" value="1"/>
</dbReference>
<feature type="binding site" evidence="10">
    <location>
        <position position="174"/>
    </location>
    <ligand>
        <name>Zn(2+)</name>
        <dbReference type="ChEBI" id="CHEBI:29105"/>
    </ligand>
</feature>
<accession>A0ABX5R9D4</accession>
<comment type="cofactor">
    <cofactor evidence="10">
        <name>Zn(2+)</name>
        <dbReference type="ChEBI" id="CHEBI:29105"/>
    </cofactor>
    <text evidence="10">Binds 1 zinc ion per subunit.</text>
</comment>
<dbReference type="InterPro" id="IPR035461">
    <property type="entry name" value="GmhA/DiaA"/>
</dbReference>
<dbReference type="InterPro" id="IPR050099">
    <property type="entry name" value="SIS_GmhA/DiaA_subfam"/>
</dbReference>
<feature type="binding site" evidence="10">
    <location>
        <position position="60"/>
    </location>
    <ligand>
        <name>Zn(2+)</name>
        <dbReference type="ChEBI" id="CHEBI:29105"/>
    </ligand>
</feature>
<evidence type="ECO:0000256" key="9">
    <source>
        <dbReference type="ARBA" id="ARBA00023277"/>
    </source>
</evidence>
<organism evidence="12 13">
    <name type="scientific">Candidatus Pseudomonas adelgestsugas</name>
    <dbReference type="NCBI Taxonomy" id="1302376"/>
    <lineage>
        <taxon>Bacteria</taxon>
        <taxon>Pseudomonadati</taxon>
        <taxon>Pseudomonadota</taxon>
        <taxon>Gammaproteobacteria</taxon>
        <taxon>Pseudomonadales</taxon>
        <taxon>Pseudomonadaceae</taxon>
        <taxon>Pseudomonas</taxon>
    </lineage>
</organism>
<feature type="domain" description="SIS" evidence="11">
    <location>
        <begin position="36"/>
        <end position="197"/>
    </location>
</feature>
<comment type="similarity">
    <text evidence="4 10">Belongs to the SIS family. GmhA subfamily.</text>
</comment>
<feature type="binding site" evidence="10">
    <location>
        <begin position="51"/>
        <end position="53"/>
    </location>
    <ligand>
        <name>substrate</name>
    </ligand>
</feature>
<reference evidence="12 13" key="1">
    <citation type="journal article" date="2018" name="Genome Biol. Evol.">
        <title>Partnering With a Pest: Genomes of Hemlock Woolly Adelgid Symbionts Reveal Atypical Nutritional Provisioning Patterns in Dual-Obligate Bacteria.</title>
        <authorList>
            <person name="Weglarz K.M."/>
            <person name="Havill N.P."/>
            <person name="Burke G.R."/>
            <person name="von Dohlen C.D."/>
        </authorList>
    </citation>
    <scope>NUCLEOTIDE SEQUENCE [LARGE SCALE GENOMIC DNA]</scope>
    <source>
        <strain evidence="12 13">HWA_ENA</strain>
    </source>
</reference>
<comment type="subcellular location">
    <subcellularLocation>
        <location evidence="3 10">Cytoplasm</location>
    </subcellularLocation>
</comment>
<dbReference type="PANTHER" id="PTHR30390:SF6">
    <property type="entry name" value="DNAA INITIATOR-ASSOCIATING PROTEIN DIAA"/>
    <property type="match status" value="1"/>
</dbReference>
<dbReference type="CDD" id="cd05006">
    <property type="entry name" value="SIS_GmhA"/>
    <property type="match status" value="1"/>
</dbReference>
<keyword evidence="9 10" id="KW-0119">Carbohydrate metabolism</keyword>
<dbReference type="EMBL" id="CP026512">
    <property type="protein sequence ID" value="QAX81921.1"/>
    <property type="molecule type" value="Genomic_DNA"/>
</dbReference>
<evidence type="ECO:0000256" key="2">
    <source>
        <dbReference type="ARBA" id="ARBA00003172"/>
    </source>
</evidence>
<evidence type="ECO:0000256" key="5">
    <source>
        <dbReference type="ARBA" id="ARBA00022490"/>
    </source>
</evidence>
<dbReference type="InterPro" id="IPR004515">
    <property type="entry name" value="Phosphoheptose_Isoase"/>
</dbReference>
<feature type="binding site" evidence="10">
    <location>
        <position position="64"/>
    </location>
    <ligand>
        <name>Zn(2+)</name>
        <dbReference type="ChEBI" id="CHEBI:29105"/>
    </ligand>
</feature>
<evidence type="ECO:0000256" key="6">
    <source>
        <dbReference type="ARBA" id="ARBA00022723"/>
    </source>
</evidence>
<dbReference type="PROSITE" id="PS51464">
    <property type="entry name" value="SIS"/>
    <property type="match status" value="1"/>
</dbReference>